<keyword evidence="2" id="KW-1185">Reference proteome</keyword>
<dbReference type="AlphaFoldDB" id="S3V9J9"/>
<reference evidence="1" key="1">
    <citation type="submission" date="2013-04" db="EMBL/GenBank/DDBJ databases">
        <authorList>
            <person name="Harkins D.M."/>
            <person name="Durkin A.S."/>
            <person name="Selengut J.D."/>
            <person name="Sanka R."/>
            <person name="DePew J."/>
            <person name="Purushe J."/>
            <person name="Ahmed A."/>
            <person name="van der Linden H."/>
            <person name="Goris M.G.A."/>
            <person name="Hartskeerl R.A."/>
            <person name="Vinetz J.M."/>
            <person name="Sutton G.G."/>
            <person name="Nelson W.C."/>
            <person name="Fouts D.E."/>
        </authorList>
    </citation>
    <scope>NUCLEOTIDE SEQUENCE [LARGE SCALE GENOMIC DNA]</scope>
    <source>
        <strain evidence="1">BUT 6</strain>
    </source>
</reference>
<protein>
    <submittedName>
        <fullName evidence="1">Uncharacterized protein</fullName>
    </submittedName>
</protein>
<organism evidence="1 2">
    <name type="scientific">Leptospira fainei serovar Hurstbridge str. BUT 6</name>
    <dbReference type="NCBI Taxonomy" id="1193011"/>
    <lineage>
        <taxon>Bacteria</taxon>
        <taxon>Pseudomonadati</taxon>
        <taxon>Spirochaetota</taxon>
        <taxon>Spirochaetia</taxon>
        <taxon>Leptospirales</taxon>
        <taxon>Leptospiraceae</taxon>
        <taxon>Leptospira</taxon>
    </lineage>
</organism>
<dbReference type="Proteomes" id="UP000014540">
    <property type="component" value="Unassembled WGS sequence"/>
</dbReference>
<proteinExistence type="predicted"/>
<evidence type="ECO:0000313" key="2">
    <source>
        <dbReference type="Proteomes" id="UP000014540"/>
    </source>
</evidence>
<dbReference type="EMBL" id="AKWZ02000010">
    <property type="protein sequence ID" value="EPG73075.1"/>
    <property type="molecule type" value="Genomic_DNA"/>
</dbReference>
<sequence>MNVNLIFRKRPQTASENMVTVFFPKLFYGKFSRVKTPSSKFDPSVFGFLPEMPSHKFVLLRNIFPR</sequence>
<dbReference type="STRING" id="1193011.LEP1GSC058_2713"/>
<name>S3V9J9_9LEPT</name>
<gene>
    <name evidence="1" type="ORF">LEP1GSC058_2713</name>
</gene>
<comment type="caution">
    <text evidence="1">The sequence shown here is derived from an EMBL/GenBank/DDBJ whole genome shotgun (WGS) entry which is preliminary data.</text>
</comment>
<evidence type="ECO:0000313" key="1">
    <source>
        <dbReference type="EMBL" id="EPG73075.1"/>
    </source>
</evidence>
<accession>S3V9J9</accession>